<keyword evidence="3" id="KW-0238">DNA-binding</keyword>
<dbReference type="InterPro" id="IPR000847">
    <property type="entry name" value="LysR_HTH_N"/>
</dbReference>
<evidence type="ECO:0000256" key="2">
    <source>
        <dbReference type="ARBA" id="ARBA00023015"/>
    </source>
</evidence>
<dbReference type="Pfam" id="PF00126">
    <property type="entry name" value="HTH_1"/>
    <property type="match status" value="1"/>
</dbReference>
<organism evidence="6 7">
    <name type="scientific">Paenibacillus odorifer</name>
    <dbReference type="NCBI Taxonomy" id="189426"/>
    <lineage>
        <taxon>Bacteria</taxon>
        <taxon>Bacillati</taxon>
        <taxon>Bacillota</taxon>
        <taxon>Bacilli</taxon>
        <taxon>Bacillales</taxon>
        <taxon>Paenibacillaceae</taxon>
        <taxon>Paenibacillus</taxon>
    </lineage>
</organism>
<accession>A0A1R0XEG3</accession>
<dbReference type="EMBL" id="MKQP01000011">
    <property type="protein sequence ID" value="OMD33461.1"/>
    <property type="molecule type" value="Genomic_DNA"/>
</dbReference>
<name>A0A1R0XEG3_9BACL</name>
<proteinExistence type="inferred from homology"/>
<dbReference type="Gene3D" id="3.40.190.290">
    <property type="match status" value="1"/>
</dbReference>
<dbReference type="InterPro" id="IPR005119">
    <property type="entry name" value="LysR_subst-bd"/>
</dbReference>
<dbReference type="PROSITE" id="PS50931">
    <property type="entry name" value="HTH_LYSR"/>
    <property type="match status" value="1"/>
</dbReference>
<dbReference type="AlphaFoldDB" id="A0A1R0XEG3"/>
<reference evidence="6 7" key="1">
    <citation type="submission" date="2016-10" db="EMBL/GenBank/DDBJ databases">
        <title>Paenibacillus species isolates.</title>
        <authorList>
            <person name="Beno S.M."/>
        </authorList>
    </citation>
    <scope>NUCLEOTIDE SEQUENCE [LARGE SCALE GENOMIC DNA]</scope>
    <source>
        <strain evidence="6 7">FSL H7-0604</strain>
    </source>
</reference>
<dbReference type="GO" id="GO:0003677">
    <property type="term" value="F:DNA binding"/>
    <property type="evidence" value="ECO:0007669"/>
    <property type="project" value="UniProtKB-KW"/>
</dbReference>
<dbReference type="GO" id="GO:0003700">
    <property type="term" value="F:DNA-binding transcription factor activity"/>
    <property type="evidence" value="ECO:0007669"/>
    <property type="project" value="InterPro"/>
</dbReference>
<dbReference type="Gene3D" id="1.10.10.10">
    <property type="entry name" value="Winged helix-like DNA-binding domain superfamily/Winged helix DNA-binding domain"/>
    <property type="match status" value="1"/>
</dbReference>
<dbReference type="InterPro" id="IPR036388">
    <property type="entry name" value="WH-like_DNA-bd_sf"/>
</dbReference>
<gene>
    <name evidence="6" type="ORF">BJP51_11740</name>
</gene>
<comment type="caution">
    <text evidence="6">The sequence shown here is derived from an EMBL/GenBank/DDBJ whole genome shotgun (WGS) entry which is preliminary data.</text>
</comment>
<dbReference type="InterPro" id="IPR036390">
    <property type="entry name" value="WH_DNA-bd_sf"/>
</dbReference>
<dbReference type="PRINTS" id="PR00039">
    <property type="entry name" value="HTHLYSR"/>
</dbReference>
<evidence type="ECO:0000256" key="1">
    <source>
        <dbReference type="ARBA" id="ARBA00009437"/>
    </source>
</evidence>
<evidence type="ECO:0000259" key="5">
    <source>
        <dbReference type="PROSITE" id="PS50931"/>
    </source>
</evidence>
<dbReference type="FunFam" id="1.10.10.10:FF:000001">
    <property type="entry name" value="LysR family transcriptional regulator"/>
    <property type="match status" value="1"/>
</dbReference>
<protein>
    <submittedName>
        <fullName evidence="6">LysR family transcriptional regulator</fullName>
    </submittedName>
</protein>
<dbReference type="Pfam" id="PF03466">
    <property type="entry name" value="LysR_substrate"/>
    <property type="match status" value="1"/>
</dbReference>
<dbReference type="SUPFAM" id="SSF53850">
    <property type="entry name" value="Periplasmic binding protein-like II"/>
    <property type="match status" value="1"/>
</dbReference>
<evidence type="ECO:0000313" key="7">
    <source>
        <dbReference type="Proteomes" id="UP000187465"/>
    </source>
</evidence>
<keyword evidence="4" id="KW-0804">Transcription</keyword>
<dbReference type="SUPFAM" id="SSF46785">
    <property type="entry name" value="Winged helix' DNA-binding domain"/>
    <property type="match status" value="1"/>
</dbReference>
<dbReference type="PANTHER" id="PTHR30419:SF28">
    <property type="entry name" value="HTH-TYPE TRANSCRIPTIONAL REGULATOR BSDA"/>
    <property type="match status" value="1"/>
</dbReference>
<sequence length="303" mass="34286">MDLLSLRYFQTVAKLENMTRAAEILQISQPAISKMIKNLEGELNVKLFDRTGKYIRLNEYGKRFLVKVDSALQTLEEGKTELLDLSERPTGTVVIFIQAGSYLLPDMITLFRQKYPEAQFKLLQQDQEISRYPAFDLCISSTPLKIPGTASTPVLTEEILLAVPNEHRLATRKSVRLIELAEDGFISLKIGKQLRETTDSLCHAAGFAPRIIYECDEPSMVRSLVRSGLGVSFIPAVTWGGSQGSSVVLLPIEEPISTRTIEISWYTNRYMTNVAKKFKAFVEDYYKQLKEDKIKKEPINPKA</sequence>
<dbReference type="Proteomes" id="UP000187465">
    <property type="component" value="Unassembled WGS sequence"/>
</dbReference>
<dbReference type="GO" id="GO:0005829">
    <property type="term" value="C:cytosol"/>
    <property type="evidence" value="ECO:0007669"/>
    <property type="project" value="TreeGrafter"/>
</dbReference>
<feature type="domain" description="HTH lysR-type" evidence="5">
    <location>
        <begin position="1"/>
        <end position="58"/>
    </location>
</feature>
<dbReference type="InterPro" id="IPR050950">
    <property type="entry name" value="HTH-type_LysR_regulators"/>
</dbReference>
<dbReference type="PANTHER" id="PTHR30419">
    <property type="entry name" value="HTH-TYPE TRANSCRIPTIONAL REGULATOR YBHD"/>
    <property type="match status" value="1"/>
</dbReference>
<keyword evidence="2" id="KW-0805">Transcription regulation</keyword>
<dbReference type="RefSeq" id="WP_036685451.1">
    <property type="nucleotide sequence ID" value="NZ_MKQP01000011.1"/>
</dbReference>
<evidence type="ECO:0000313" key="6">
    <source>
        <dbReference type="EMBL" id="OMD33461.1"/>
    </source>
</evidence>
<comment type="similarity">
    <text evidence="1">Belongs to the LysR transcriptional regulatory family.</text>
</comment>
<evidence type="ECO:0000256" key="3">
    <source>
        <dbReference type="ARBA" id="ARBA00023125"/>
    </source>
</evidence>
<evidence type="ECO:0000256" key="4">
    <source>
        <dbReference type="ARBA" id="ARBA00023163"/>
    </source>
</evidence>